<accession>A0A0E9XRY9</accession>
<proteinExistence type="predicted"/>
<name>A0A0E9XRY9_ANGAN</name>
<reference evidence="1" key="1">
    <citation type="submission" date="2014-11" db="EMBL/GenBank/DDBJ databases">
        <authorList>
            <person name="Amaro Gonzalez C."/>
        </authorList>
    </citation>
    <scope>NUCLEOTIDE SEQUENCE</scope>
</reference>
<sequence>MTFPNHAGYPLGCCYFQEILPICL</sequence>
<evidence type="ECO:0000313" key="1">
    <source>
        <dbReference type="EMBL" id="JAI04626.1"/>
    </source>
</evidence>
<protein>
    <submittedName>
        <fullName evidence="1">Uncharacterized protein</fullName>
    </submittedName>
</protein>
<reference evidence="1" key="2">
    <citation type="journal article" date="2015" name="Fish Shellfish Immunol.">
        <title>Early steps in the European eel (Anguilla anguilla)-Vibrio vulnificus interaction in the gills: Role of the RtxA13 toxin.</title>
        <authorList>
            <person name="Callol A."/>
            <person name="Pajuelo D."/>
            <person name="Ebbesson L."/>
            <person name="Teles M."/>
            <person name="MacKenzie S."/>
            <person name="Amaro C."/>
        </authorList>
    </citation>
    <scope>NUCLEOTIDE SEQUENCE</scope>
</reference>
<organism evidence="1">
    <name type="scientific">Anguilla anguilla</name>
    <name type="common">European freshwater eel</name>
    <name type="synonym">Muraena anguilla</name>
    <dbReference type="NCBI Taxonomy" id="7936"/>
    <lineage>
        <taxon>Eukaryota</taxon>
        <taxon>Metazoa</taxon>
        <taxon>Chordata</taxon>
        <taxon>Craniata</taxon>
        <taxon>Vertebrata</taxon>
        <taxon>Euteleostomi</taxon>
        <taxon>Actinopterygii</taxon>
        <taxon>Neopterygii</taxon>
        <taxon>Teleostei</taxon>
        <taxon>Anguilliformes</taxon>
        <taxon>Anguillidae</taxon>
        <taxon>Anguilla</taxon>
    </lineage>
</organism>
<dbReference type="AlphaFoldDB" id="A0A0E9XRY9"/>
<dbReference type="EMBL" id="GBXM01003952">
    <property type="protein sequence ID" value="JAI04626.1"/>
    <property type="molecule type" value="Transcribed_RNA"/>
</dbReference>